<dbReference type="PRINTS" id="PR00700">
    <property type="entry name" value="PRTYPHPHTASE"/>
</dbReference>
<dbReference type="InParanoid" id="A0A316YGU5"/>
<dbReference type="Pfam" id="PF00102">
    <property type="entry name" value="Y_phosphatase"/>
    <property type="match status" value="1"/>
</dbReference>
<evidence type="ECO:0000313" key="5">
    <source>
        <dbReference type="EMBL" id="PWN88647.1"/>
    </source>
</evidence>
<evidence type="ECO:0000313" key="6">
    <source>
        <dbReference type="Proteomes" id="UP000245768"/>
    </source>
</evidence>
<dbReference type="Proteomes" id="UP000245768">
    <property type="component" value="Unassembled WGS sequence"/>
</dbReference>
<protein>
    <submittedName>
        <fullName evidence="5">Phosphatases II</fullName>
    </submittedName>
</protein>
<feature type="domain" description="Tyrosine-protein phosphatase" evidence="3">
    <location>
        <begin position="73"/>
        <end position="361"/>
    </location>
</feature>
<feature type="domain" description="Tyrosine specific protein phosphatases" evidence="4">
    <location>
        <begin position="256"/>
        <end position="352"/>
    </location>
</feature>
<evidence type="ECO:0000256" key="2">
    <source>
        <dbReference type="SAM" id="MobiDB-lite"/>
    </source>
</evidence>
<dbReference type="FunCoup" id="A0A316YGU5">
    <property type="interactions" value="20"/>
</dbReference>
<evidence type="ECO:0000259" key="4">
    <source>
        <dbReference type="PROSITE" id="PS50056"/>
    </source>
</evidence>
<keyword evidence="6" id="KW-1185">Reference proteome</keyword>
<feature type="region of interest" description="Disordered" evidence="2">
    <location>
        <begin position="1"/>
        <end position="29"/>
    </location>
</feature>
<gene>
    <name evidence="5" type="ORF">FA10DRAFT_268809</name>
</gene>
<dbReference type="OrthoDB" id="10253954at2759"/>
<dbReference type="InterPro" id="IPR003595">
    <property type="entry name" value="Tyr_Pase_cat"/>
</dbReference>
<feature type="compositionally biased region" description="Gly residues" evidence="2">
    <location>
        <begin position="15"/>
        <end position="25"/>
    </location>
</feature>
<dbReference type="InterPro" id="IPR050348">
    <property type="entry name" value="Protein-Tyr_Phosphatase"/>
</dbReference>
<organism evidence="5 6">
    <name type="scientific">Acaromyces ingoldii</name>
    <dbReference type="NCBI Taxonomy" id="215250"/>
    <lineage>
        <taxon>Eukaryota</taxon>
        <taxon>Fungi</taxon>
        <taxon>Dikarya</taxon>
        <taxon>Basidiomycota</taxon>
        <taxon>Ustilaginomycotina</taxon>
        <taxon>Exobasidiomycetes</taxon>
        <taxon>Exobasidiales</taxon>
        <taxon>Cryptobasidiaceae</taxon>
        <taxon>Acaromyces</taxon>
    </lineage>
</organism>
<dbReference type="PROSITE" id="PS50056">
    <property type="entry name" value="TYR_PHOSPHATASE_2"/>
    <property type="match status" value="1"/>
</dbReference>
<dbReference type="PANTHER" id="PTHR19134">
    <property type="entry name" value="RECEPTOR-TYPE TYROSINE-PROTEIN PHOSPHATASE"/>
    <property type="match status" value="1"/>
</dbReference>
<comment type="similarity">
    <text evidence="1">Belongs to the protein-tyrosine phosphatase family. Non-receptor class subfamily.</text>
</comment>
<evidence type="ECO:0000256" key="1">
    <source>
        <dbReference type="ARBA" id="ARBA00009649"/>
    </source>
</evidence>
<sequence>MPLTLRAATRAVAGPGPGADPGPGTGPSRVKQALLMLNQAEEDRISGESKSSSTSDMYSGLRYSLDAGSSRKNGDKNRYGNILSYDHALLPGPYLNASLIPPPKVVSSPLTAPSGRPPLRSYIASQAPLPTTFSTFFAHICGNRVALLINLAPLTEHGVPKADAYWPASGQTKRDVGDGWSISRSRPDERIGDEVPGEWDVVKRSLVIHAPAPVAAASATSATGPTEEERHPRHQLTMLHVCSWADFGTSGKASFERLLSLIEDLNGQDHGSGPPLWLHCSAGVGRSGTVIAGLMARNLARHGSLSAFSAAQGKERNGDSGPEEVAMHTAAKLVDHQRRYRPKMVQTPQQLAMIVDAVSDCLCSPPSTGH</sequence>
<dbReference type="EMBL" id="KZ819638">
    <property type="protein sequence ID" value="PWN88647.1"/>
    <property type="molecule type" value="Genomic_DNA"/>
</dbReference>
<accession>A0A316YGU5</accession>
<proteinExistence type="inferred from homology"/>
<dbReference type="InterPro" id="IPR000242">
    <property type="entry name" value="PTP_cat"/>
</dbReference>
<dbReference type="SMART" id="SM00194">
    <property type="entry name" value="PTPc"/>
    <property type="match status" value="1"/>
</dbReference>
<dbReference type="GO" id="GO:0004725">
    <property type="term" value="F:protein tyrosine phosphatase activity"/>
    <property type="evidence" value="ECO:0007669"/>
    <property type="project" value="InterPro"/>
</dbReference>
<dbReference type="PANTHER" id="PTHR19134:SF449">
    <property type="entry name" value="TYROSINE-PROTEIN PHOSPHATASE 1"/>
    <property type="match status" value="1"/>
</dbReference>
<dbReference type="STRING" id="215250.A0A316YGU5"/>
<dbReference type="InterPro" id="IPR016130">
    <property type="entry name" value="Tyr_Pase_AS"/>
</dbReference>
<evidence type="ECO:0000259" key="3">
    <source>
        <dbReference type="PROSITE" id="PS50055"/>
    </source>
</evidence>
<dbReference type="SUPFAM" id="SSF52799">
    <property type="entry name" value="(Phosphotyrosine protein) phosphatases II"/>
    <property type="match status" value="1"/>
</dbReference>
<dbReference type="AlphaFoldDB" id="A0A316YGU5"/>
<dbReference type="InterPro" id="IPR000387">
    <property type="entry name" value="Tyr_Pase_dom"/>
</dbReference>
<dbReference type="PROSITE" id="PS00383">
    <property type="entry name" value="TYR_PHOSPHATASE_1"/>
    <property type="match status" value="1"/>
</dbReference>
<dbReference type="SMART" id="SM00404">
    <property type="entry name" value="PTPc_motif"/>
    <property type="match status" value="1"/>
</dbReference>
<reference evidence="5" key="1">
    <citation type="journal article" date="2018" name="Mol. Biol. Evol.">
        <title>Broad Genomic Sampling Reveals a Smut Pathogenic Ancestry of the Fungal Clade Ustilaginomycotina.</title>
        <authorList>
            <person name="Kijpornyongpan T."/>
            <person name="Mondo S.J."/>
            <person name="Barry K."/>
            <person name="Sandor L."/>
            <person name="Lee J."/>
            <person name="Lipzen A."/>
            <person name="Pangilinan J."/>
            <person name="LaButti K."/>
            <person name="Hainaut M."/>
            <person name="Henrissat B."/>
            <person name="Grigoriev I.V."/>
            <person name="Spatafora J.W."/>
            <person name="Aime M.C."/>
        </authorList>
    </citation>
    <scope>NUCLEOTIDE SEQUENCE [LARGE SCALE GENOMIC DNA]</scope>
    <source>
        <strain evidence="5">MCA 4198</strain>
    </source>
</reference>
<dbReference type="RefSeq" id="XP_025375845.1">
    <property type="nucleotide sequence ID" value="XM_025522485.1"/>
</dbReference>
<dbReference type="PROSITE" id="PS50055">
    <property type="entry name" value="TYR_PHOSPHATASE_PTP"/>
    <property type="match status" value="1"/>
</dbReference>
<dbReference type="GeneID" id="37044401"/>
<dbReference type="CDD" id="cd00047">
    <property type="entry name" value="PTPc"/>
    <property type="match status" value="1"/>
</dbReference>
<dbReference type="InterPro" id="IPR029021">
    <property type="entry name" value="Prot-tyrosine_phosphatase-like"/>
</dbReference>
<name>A0A316YGU5_9BASI</name>
<dbReference type="Gene3D" id="3.90.190.10">
    <property type="entry name" value="Protein tyrosine phosphatase superfamily"/>
    <property type="match status" value="1"/>
</dbReference>